<evidence type="ECO:0000256" key="3">
    <source>
        <dbReference type="ARBA" id="ARBA00023125"/>
    </source>
</evidence>
<dbReference type="PANTHER" id="PTHR30055">
    <property type="entry name" value="HTH-TYPE TRANSCRIPTIONAL REGULATOR RUTR"/>
    <property type="match status" value="1"/>
</dbReference>
<dbReference type="Pfam" id="PF00440">
    <property type="entry name" value="TetR_N"/>
    <property type="match status" value="1"/>
</dbReference>
<dbReference type="InterPro" id="IPR036271">
    <property type="entry name" value="Tet_transcr_reg_TetR-rel_C_sf"/>
</dbReference>
<evidence type="ECO:0000259" key="6">
    <source>
        <dbReference type="PROSITE" id="PS50977"/>
    </source>
</evidence>
<dbReference type="OrthoDB" id="5816932at2"/>
<dbReference type="InterPro" id="IPR001647">
    <property type="entry name" value="HTH_TetR"/>
</dbReference>
<proteinExistence type="predicted"/>
<evidence type="ECO:0000313" key="7">
    <source>
        <dbReference type="EMBL" id="RJG17470.1"/>
    </source>
</evidence>
<dbReference type="PRINTS" id="PR00455">
    <property type="entry name" value="HTHTETR"/>
</dbReference>
<dbReference type="RefSeq" id="WP_022985136.1">
    <property type="nucleotide sequence ID" value="NZ_CAXGPP010000035.1"/>
</dbReference>
<keyword evidence="2" id="KW-0805">Transcription regulation</keyword>
<protein>
    <submittedName>
        <fullName evidence="7">TetR family transcriptional regulator</fullName>
    </submittedName>
</protein>
<dbReference type="PROSITE" id="PS50977">
    <property type="entry name" value="HTH_TETR_2"/>
    <property type="match status" value="1"/>
</dbReference>
<keyword evidence="1" id="KW-0678">Repressor</keyword>
<gene>
    <name evidence="7" type="ORF">D4A39_12215</name>
</gene>
<feature type="domain" description="HTH tetR-type" evidence="6">
    <location>
        <begin position="10"/>
        <end position="70"/>
    </location>
</feature>
<dbReference type="SUPFAM" id="SSF46689">
    <property type="entry name" value="Homeodomain-like"/>
    <property type="match status" value="1"/>
</dbReference>
<sequence>MVRRTKSEAMETRAEILDAAERVFHRKGVLSATLNDIAKEAGVTRGAIYWHFENKHDVFMAMVERNRLLFDTLSEKAEDPAEPDPLGRLGDFMCTLLRQVVEDQHQRRIFEIMFHKCEFSGENLQLLGKQRDKCRESSARMGRVLSNAVARQQLPATLHIARAVNWLHSQLTGVIMFWLLDPESMDLGRDAEGFVETCLFSLANAPYLHASRQVSSA</sequence>
<dbReference type="PROSITE" id="PS01081">
    <property type="entry name" value="HTH_TETR_1"/>
    <property type="match status" value="1"/>
</dbReference>
<name>A0A418XXD5_9GAMM</name>
<accession>A0A418XXD5</accession>
<dbReference type="Gene3D" id="1.10.357.10">
    <property type="entry name" value="Tetracycline Repressor, domain 2"/>
    <property type="match status" value="1"/>
</dbReference>
<evidence type="ECO:0000256" key="4">
    <source>
        <dbReference type="ARBA" id="ARBA00023163"/>
    </source>
</evidence>
<keyword evidence="4" id="KW-0804">Transcription</keyword>
<reference evidence="7 8" key="1">
    <citation type="submission" date="2018-09" db="EMBL/GenBank/DDBJ databases">
        <title>Alcanivorax profundi sp. nov., isolated from 1000 m-depth seawater of the Mariana Trench.</title>
        <authorList>
            <person name="Liu J."/>
        </authorList>
    </citation>
    <scope>NUCLEOTIDE SEQUENCE [LARGE SCALE GENOMIC DNA]</scope>
    <source>
        <strain evidence="7 8">MTEO17</strain>
    </source>
</reference>
<feature type="DNA-binding region" description="H-T-H motif" evidence="5">
    <location>
        <begin position="33"/>
        <end position="52"/>
    </location>
</feature>
<dbReference type="GO" id="GO:0000976">
    <property type="term" value="F:transcription cis-regulatory region binding"/>
    <property type="evidence" value="ECO:0007669"/>
    <property type="project" value="TreeGrafter"/>
</dbReference>
<dbReference type="InterPro" id="IPR009057">
    <property type="entry name" value="Homeodomain-like_sf"/>
</dbReference>
<evidence type="ECO:0000313" key="8">
    <source>
        <dbReference type="Proteomes" id="UP000283734"/>
    </source>
</evidence>
<dbReference type="InterPro" id="IPR050109">
    <property type="entry name" value="HTH-type_TetR-like_transc_reg"/>
</dbReference>
<dbReference type="EMBL" id="QYYA01000003">
    <property type="protein sequence ID" value="RJG17470.1"/>
    <property type="molecule type" value="Genomic_DNA"/>
</dbReference>
<dbReference type="PANTHER" id="PTHR30055:SF240">
    <property type="entry name" value="HTH-TYPE TRANSCRIPTIONAL REGULATOR ACRR"/>
    <property type="match status" value="1"/>
</dbReference>
<organism evidence="7 8">
    <name type="scientific">Alcanivorax profundi</name>
    <dbReference type="NCBI Taxonomy" id="2338368"/>
    <lineage>
        <taxon>Bacteria</taxon>
        <taxon>Pseudomonadati</taxon>
        <taxon>Pseudomonadota</taxon>
        <taxon>Gammaproteobacteria</taxon>
        <taxon>Oceanospirillales</taxon>
        <taxon>Alcanivoracaceae</taxon>
        <taxon>Alcanivorax</taxon>
    </lineage>
</organism>
<evidence type="ECO:0000256" key="2">
    <source>
        <dbReference type="ARBA" id="ARBA00023015"/>
    </source>
</evidence>
<dbReference type="AlphaFoldDB" id="A0A418XXD5"/>
<dbReference type="GO" id="GO:0003700">
    <property type="term" value="F:DNA-binding transcription factor activity"/>
    <property type="evidence" value="ECO:0007669"/>
    <property type="project" value="TreeGrafter"/>
</dbReference>
<evidence type="ECO:0000256" key="5">
    <source>
        <dbReference type="PROSITE-ProRule" id="PRU00335"/>
    </source>
</evidence>
<dbReference type="SUPFAM" id="SSF48498">
    <property type="entry name" value="Tetracyclin repressor-like, C-terminal domain"/>
    <property type="match status" value="1"/>
</dbReference>
<dbReference type="Pfam" id="PF08361">
    <property type="entry name" value="TetR_C_2"/>
    <property type="match status" value="1"/>
</dbReference>
<dbReference type="Proteomes" id="UP000283734">
    <property type="component" value="Unassembled WGS sequence"/>
</dbReference>
<evidence type="ECO:0000256" key="1">
    <source>
        <dbReference type="ARBA" id="ARBA00022491"/>
    </source>
</evidence>
<keyword evidence="3 5" id="KW-0238">DNA-binding</keyword>
<dbReference type="InterPro" id="IPR023772">
    <property type="entry name" value="DNA-bd_HTH_TetR-type_CS"/>
</dbReference>
<dbReference type="InterPro" id="IPR013572">
    <property type="entry name" value="Tscrpt_reg_MAATS_C"/>
</dbReference>
<comment type="caution">
    <text evidence="7">The sequence shown here is derived from an EMBL/GenBank/DDBJ whole genome shotgun (WGS) entry which is preliminary data.</text>
</comment>
<keyword evidence="8" id="KW-1185">Reference proteome</keyword>